<evidence type="ECO:0000256" key="3">
    <source>
        <dbReference type="PROSITE-ProRule" id="PRU10038"/>
    </source>
</evidence>
<comment type="similarity">
    <text evidence="1">Belongs to the 'GDXG' lipolytic enzyme family.</text>
</comment>
<evidence type="ECO:0000256" key="4">
    <source>
        <dbReference type="SAM" id="MobiDB-lite"/>
    </source>
</evidence>
<dbReference type="InterPro" id="IPR033140">
    <property type="entry name" value="Lipase_GDXG_put_SER_AS"/>
</dbReference>
<keyword evidence="7" id="KW-1185">Reference proteome</keyword>
<feature type="region of interest" description="Disordered" evidence="4">
    <location>
        <begin position="105"/>
        <end position="125"/>
    </location>
</feature>
<dbReference type="Pfam" id="PF07859">
    <property type="entry name" value="Abhydrolase_3"/>
    <property type="match status" value="1"/>
</dbReference>
<evidence type="ECO:0000256" key="2">
    <source>
        <dbReference type="ARBA" id="ARBA00022801"/>
    </source>
</evidence>
<comment type="caution">
    <text evidence="6">The sequence shown here is derived from an EMBL/GenBank/DDBJ whole genome shotgun (WGS) entry which is preliminary data.</text>
</comment>
<dbReference type="AlphaFoldDB" id="A0A9W8B2X1"/>
<organism evidence="6 7">
    <name type="scientific">Dimargaris verticillata</name>
    <dbReference type="NCBI Taxonomy" id="2761393"/>
    <lineage>
        <taxon>Eukaryota</taxon>
        <taxon>Fungi</taxon>
        <taxon>Fungi incertae sedis</taxon>
        <taxon>Zoopagomycota</taxon>
        <taxon>Kickxellomycotina</taxon>
        <taxon>Dimargaritomycetes</taxon>
        <taxon>Dimargaritales</taxon>
        <taxon>Dimargaritaceae</taxon>
        <taxon>Dimargaris</taxon>
    </lineage>
</organism>
<evidence type="ECO:0000259" key="5">
    <source>
        <dbReference type="Pfam" id="PF07859"/>
    </source>
</evidence>
<feature type="domain" description="Alpha/beta hydrolase fold-3" evidence="5">
    <location>
        <begin position="193"/>
        <end position="433"/>
    </location>
</feature>
<dbReference type="InterPro" id="IPR050300">
    <property type="entry name" value="GDXG_lipolytic_enzyme"/>
</dbReference>
<protein>
    <recommendedName>
        <fullName evidence="5">Alpha/beta hydrolase fold-3 domain-containing protein</fullName>
    </recommendedName>
</protein>
<evidence type="ECO:0000313" key="7">
    <source>
        <dbReference type="Proteomes" id="UP001151582"/>
    </source>
</evidence>
<evidence type="ECO:0000256" key="1">
    <source>
        <dbReference type="ARBA" id="ARBA00010515"/>
    </source>
</evidence>
<dbReference type="PROSITE" id="PS01174">
    <property type="entry name" value="LIPASE_GDXG_SER"/>
    <property type="match status" value="1"/>
</dbReference>
<feature type="compositionally biased region" description="Basic and acidic residues" evidence="4">
    <location>
        <begin position="115"/>
        <end position="124"/>
    </location>
</feature>
<dbReference type="SUPFAM" id="SSF53474">
    <property type="entry name" value="alpha/beta-Hydrolases"/>
    <property type="match status" value="1"/>
</dbReference>
<dbReference type="InterPro" id="IPR002168">
    <property type="entry name" value="Lipase_GDXG_HIS_AS"/>
</dbReference>
<dbReference type="InterPro" id="IPR029058">
    <property type="entry name" value="AB_hydrolase_fold"/>
</dbReference>
<proteinExistence type="inferred from homology"/>
<name>A0A9W8B2X1_9FUNG</name>
<gene>
    <name evidence="6" type="ORF">H4R34_001813</name>
</gene>
<feature type="active site" evidence="3">
    <location>
        <position position="296"/>
    </location>
</feature>
<dbReference type="OrthoDB" id="408631at2759"/>
<dbReference type="EMBL" id="JANBQB010000100">
    <property type="protein sequence ID" value="KAJ1982134.1"/>
    <property type="molecule type" value="Genomic_DNA"/>
</dbReference>
<sequence length="820" mass="91552">MMRKLRCVLCDVYLELVMPRSICQVPYKFWNAAILGYELTRAAVEYLVYGPTEATHDLHYTLANQLFKSYEGCYASDPYPAPVQPGQAIRLRQACQAYPFTQTVAADSTQSSPKGGREGDDLRKLLPPWPQDKPFQGYELLPEWIIPDALWSLCSEENASESGTKDANRHRSAALPSLVLDTLRPLYPREQIIMFVHGGAYVALSPRTHRMLTGSLAQVTGRRVLSVDYRLAPDFPFPCGLYDVLVTYLKLLGPNAPSACEPSQVSEATSGDTSDNLPNRSGYYFHPKDIILAGDSAGGGLVAALLMVLRDANLPQPRGAVLLAPWINPFCNTPTWTLYRNTDLDLGPLGSTLHPTVMYAGPTLTIAQALDAARHPLIYLLDADWSRLPPMLIQGGEAESMYGDFLQLKDRMAKASQDQHKLEFYKGMGHVFQTLAAMDIPDAYRALHLCGPRTNGNPLQIYELRQLIAEELCLRDRLALTLASKGTRVGNDLLPQTKRFHILYDMYTKGKMQSQDQAKFVYFVQNYEQAARDILHPYLNTYSGFIGSAFNCANIVPFDATVYTHRRTHPFLDMMTRNTDANHDALFQRLVEALVHNTSTLTELLFSRDFQDLSPISPLAYHVAMLNFLRDLMSQAIIRNQHQHIAWLKQLYKSYLEFWLEWSSKLNPVTLISSQTDGMDSATEMASYRRIKSAPLTLTSAETYPSTSAAYLCMLSMWAFKLDHTALGPSLCQAEDLHAPQAAVLRNLACALDVILLEDIVAPILEEATWPEVSGRLHDNLHDSVIYTPSASHSFDPDHLTWLLINPEAPAGLAGATSLG</sequence>
<dbReference type="PANTHER" id="PTHR48081:SF8">
    <property type="entry name" value="ALPHA_BETA HYDROLASE FOLD-3 DOMAIN-CONTAINING PROTEIN-RELATED"/>
    <property type="match status" value="1"/>
</dbReference>
<evidence type="ECO:0000313" key="6">
    <source>
        <dbReference type="EMBL" id="KAJ1982134.1"/>
    </source>
</evidence>
<dbReference type="GO" id="GO:0016787">
    <property type="term" value="F:hydrolase activity"/>
    <property type="evidence" value="ECO:0007669"/>
    <property type="project" value="UniProtKB-KW"/>
</dbReference>
<dbReference type="Proteomes" id="UP001151582">
    <property type="component" value="Unassembled WGS sequence"/>
</dbReference>
<dbReference type="Gene3D" id="3.40.50.1820">
    <property type="entry name" value="alpha/beta hydrolase"/>
    <property type="match status" value="1"/>
</dbReference>
<reference evidence="6" key="1">
    <citation type="submission" date="2022-07" db="EMBL/GenBank/DDBJ databases">
        <title>Phylogenomic reconstructions and comparative analyses of Kickxellomycotina fungi.</title>
        <authorList>
            <person name="Reynolds N.K."/>
            <person name="Stajich J.E."/>
            <person name="Barry K."/>
            <person name="Grigoriev I.V."/>
            <person name="Crous P."/>
            <person name="Smith M.E."/>
        </authorList>
    </citation>
    <scope>NUCLEOTIDE SEQUENCE</scope>
    <source>
        <strain evidence="6">RSA 567</strain>
    </source>
</reference>
<dbReference type="PROSITE" id="PS01173">
    <property type="entry name" value="LIPASE_GDXG_HIS"/>
    <property type="match status" value="1"/>
</dbReference>
<dbReference type="PANTHER" id="PTHR48081">
    <property type="entry name" value="AB HYDROLASE SUPERFAMILY PROTEIN C4A8.06C"/>
    <property type="match status" value="1"/>
</dbReference>
<keyword evidence="2" id="KW-0378">Hydrolase</keyword>
<dbReference type="InterPro" id="IPR013094">
    <property type="entry name" value="AB_hydrolase_3"/>
</dbReference>
<accession>A0A9W8B2X1</accession>